<dbReference type="Gene3D" id="1.10.287.70">
    <property type="match status" value="1"/>
</dbReference>
<evidence type="ECO:0000259" key="3">
    <source>
        <dbReference type="Pfam" id="PF07885"/>
    </source>
</evidence>
<gene>
    <name evidence="4" type="ORF">ACFQFD_05270</name>
</gene>
<dbReference type="Pfam" id="PF07885">
    <property type="entry name" value="Ion_trans_2"/>
    <property type="match status" value="1"/>
</dbReference>
<proteinExistence type="predicted"/>
<organism evidence="4 5">
    <name type="scientific">Halobaculum halobium</name>
    <dbReference type="NCBI Taxonomy" id="3032281"/>
    <lineage>
        <taxon>Archaea</taxon>
        <taxon>Methanobacteriati</taxon>
        <taxon>Methanobacteriota</taxon>
        <taxon>Stenosarchaea group</taxon>
        <taxon>Halobacteria</taxon>
        <taxon>Halobacteriales</taxon>
        <taxon>Haloferacaceae</taxon>
        <taxon>Halobaculum</taxon>
    </lineage>
</organism>
<keyword evidence="5" id="KW-1185">Reference proteome</keyword>
<dbReference type="RefSeq" id="WP_284062260.1">
    <property type="nucleotide sequence ID" value="NZ_CP126158.1"/>
</dbReference>
<comment type="caution">
    <text evidence="4">The sequence shown here is derived from an EMBL/GenBank/DDBJ whole genome shotgun (WGS) entry which is preliminary data.</text>
</comment>
<name>A0ABD5T7T7_9EURY</name>
<feature type="transmembrane region" description="Helical" evidence="2">
    <location>
        <begin position="537"/>
        <end position="556"/>
    </location>
</feature>
<dbReference type="SUPFAM" id="SSF141571">
    <property type="entry name" value="Pentapeptide repeat-like"/>
    <property type="match status" value="1"/>
</dbReference>
<accession>A0ABD5T7T7</accession>
<dbReference type="GeneID" id="81208434"/>
<feature type="transmembrane region" description="Helical" evidence="2">
    <location>
        <begin position="576"/>
        <end position="596"/>
    </location>
</feature>
<feature type="domain" description="Potassium channel" evidence="3">
    <location>
        <begin position="547"/>
        <end position="599"/>
    </location>
</feature>
<dbReference type="AlphaFoldDB" id="A0ABD5T7T7"/>
<feature type="transmembrane region" description="Helical" evidence="2">
    <location>
        <begin position="506"/>
        <end position="525"/>
    </location>
</feature>
<dbReference type="InterPro" id="IPR001646">
    <property type="entry name" value="5peptide_repeat"/>
</dbReference>
<dbReference type="Gene3D" id="2.160.20.80">
    <property type="entry name" value="E3 ubiquitin-protein ligase SopA"/>
    <property type="match status" value="1"/>
</dbReference>
<dbReference type="Pfam" id="PF00805">
    <property type="entry name" value="Pentapeptide"/>
    <property type="match status" value="1"/>
</dbReference>
<evidence type="ECO:0000256" key="2">
    <source>
        <dbReference type="SAM" id="Phobius"/>
    </source>
</evidence>
<keyword evidence="2" id="KW-1133">Transmembrane helix</keyword>
<keyword evidence="2" id="KW-0812">Transmembrane</keyword>
<protein>
    <submittedName>
        <fullName evidence="4">Pentapeptide repeat-containing protein</fullName>
    </submittedName>
</protein>
<dbReference type="Proteomes" id="UP001596443">
    <property type="component" value="Unassembled WGS sequence"/>
</dbReference>
<evidence type="ECO:0000313" key="5">
    <source>
        <dbReference type="Proteomes" id="UP001596443"/>
    </source>
</evidence>
<dbReference type="EMBL" id="JBHSWX010000012">
    <property type="protein sequence ID" value="MFC6785403.1"/>
    <property type="molecule type" value="Genomic_DNA"/>
</dbReference>
<keyword evidence="2" id="KW-0472">Membrane</keyword>
<evidence type="ECO:0000313" key="4">
    <source>
        <dbReference type="EMBL" id="MFC6785403.1"/>
    </source>
</evidence>
<evidence type="ECO:0000256" key="1">
    <source>
        <dbReference type="SAM" id="MobiDB-lite"/>
    </source>
</evidence>
<feature type="region of interest" description="Disordered" evidence="1">
    <location>
        <begin position="1"/>
        <end position="27"/>
    </location>
</feature>
<reference evidence="4 5" key="1">
    <citation type="journal article" date="2019" name="Int. J. Syst. Evol. Microbiol.">
        <title>The Global Catalogue of Microorganisms (GCM) 10K type strain sequencing project: providing services to taxonomists for standard genome sequencing and annotation.</title>
        <authorList>
            <consortium name="The Broad Institute Genomics Platform"/>
            <consortium name="The Broad Institute Genome Sequencing Center for Infectious Disease"/>
            <person name="Wu L."/>
            <person name="Ma J."/>
        </authorList>
    </citation>
    <scope>NUCLEOTIDE SEQUENCE [LARGE SCALE GENOMIC DNA]</scope>
    <source>
        <strain evidence="4 5">SYNS20</strain>
    </source>
</reference>
<dbReference type="InterPro" id="IPR013099">
    <property type="entry name" value="K_chnl_dom"/>
</dbReference>
<sequence length="602" mass="67018">MSDPSNWHGEAPSDWLLVDTQPGQDATPDHRLEVESWECPHDAFEHPSRGTLPTCIFHTPPHELPDNIDEGEALLEALDRATEARDTEITRRRKQFIGANFGNLEIAAGTTIAADDDYPIRLTHARFSGDVDLSGVRIEPSLDARGCGFDSRFSNVDFSQTKFCTDDRVTFRESVFDVATVDFNRAEFDVGRSVIFTESEFGSRTVVDFSLSEFDVGGTVHFGNVDFGYRMIHFDQTTFNSGTGTIFWDAEFPDDTRFHFPNSTFSGEGDIYFRGLSFEGESDIAFNSATFDVEGDVSFAETTFGPKCQVTFEGADFIGQTISNGNFEGANFTRVKFIEANISNCSFYGADIDGALFGNSFIDETVDFLSIRDDTPNRPSRVDADPKFDTEAQSGLYQYIAAIRSYLPLRPQTSAGTELENDEDGRDDATRRYQKAARQYHLIETIGRDNSLPTLQAIGFVRRQDMHRQRYAEQAAAAPSLALRRWAKWVRASTARLVLLYGESPWRILITALSFVFGYAIMYSLSGLRVTDTGQILHASTIGDIPVVFPQALYFSTLTFTTLGFGNYQPVGWGRWAAISETALGAILAALLVFVLGRRAAR</sequence>
<dbReference type="SUPFAM" id="SSF81324">
    <property type="entry name" value="Voltage-gated potassium channels"/>
    <property type="match status" value="1"/>
</dbReference>